<evidence type="ECO:0000256" key="1">
    <source>
        <dbReference type="ARBA" id="ARBA00006484"/>
    </source>
</evidence>
<dbReference type="Gene3D" id="3.40.50.720">
    <property type="entry name" value="NAD(P)-binding Rossmann-like Domain"/>
    <property type="match status" value="1"/>
</dbReference>
<dbReference type="PROSITE" id="PS00061">
    <property type="entry name" value="ADH_SHORT"/>
    <property type="match status" value="1"/>
</dbReference>
<dbReference type="EMBL" id="CP011568">
    <property type="protein sequence ID" value="AKJ68734.1"/>
    <property type="molecule type" value="Genomic_DNA"/>
</dbReference>
<dbReference type="PRINTS" id="PR00081">
    <property type="entry name" value="GDHRDH"/>
</dbReference>
<dbReference type="InterPro" id="IPR057326">
    <property type="entry name" value="KR_dom"/>
</dbReference>
<evidence type="ECO:0000259" key="3">
    <source>
        <dbReference type="SMART" id="SM00822"/>
    </source>
</evidence>
<dbReference type="Proteomes" id="UP000036700">
    <property type="component" value="Chromosome"/>
</dbReference>
<dbReference type="OrthoDB" id="9786435at2"/>
<organism evidence="4 5">
    <name type="scientific">Pandoraea thiooxydans</name>
    <dbReference type="NCBI Taxonomy" id="445709"/>
    <lineage>
        <taxon>Bacteria</taxon>
        <taxon>Pseudomonadati</taxon>
        <taxon>Pseudomonadota</taxon>
        <taxon>Betaproteobacteria</taxon>
        <taxon>Burkholderiales</taxon>
        <taxon>Burkholderiaceae</taxon>
        <taxon>Pandoraea</taxon>
    </lineage>
</organism>
<dbReference type="InterPro" id="IPR050259">
    <property type="entry name" value="SDR"/>
</dbReference>
<dbReference type="CDD" id="cd05233">
    <property type="entry name" value="SDR_c"/>
    <property type="match status" value="1"/>
</dbReference>
<dbReference type="InterPro" id="IPR020904">
    <property type="entry name" value="Sc_DH/Rdtase_CS"/>
</dbReference>
<sequence length="268" mass="27457">MNQSTNSGTAPALAGRHALITGGGRGIGAAIARRLQAHGARITLLGRSVDTLEAGARALRETGEAIYVTADVTDASTVRAAFAKAEAALGPVSLLINNAGQAAATPFLKTEAALWQRMLDVNLSGTFHCTQAALPAMLEAGWGRIVNVASTAGLTGYGYVAAYCAAKHGVVGLTRALALEVAKRGVTVNAVCPGYTETDIVQEAVANIVAKTGRSEAQAREELTRRNPQGRMVQPDEVADAVAWLCLPSAQAITGQAIAVAGGEVMVG</sequence>
<evidence type="ECO:0000256" key="2">
    <source>
        <dbReference type="RuleBase" id="RU000363"/>
    </source>
</evidence>
<accession>A0A0G3ERS6</accession>
<dbReference type="InterPro" id="IPR002347">
    <property type="entry name" value="SDR_fam"/>
</dbReference>
<name>A0A0G3ERS6_9BURK</name>
<dbReference type="PANTHER" id="PTHR42879">
    <property type="entry name" value="3-OXOACYL-(ACYL-CARRIER-PROTEIN) REDUCTASE"/>
    <property type="match status" value="1"/>
</dbReference>
<reference evidence="5" key="1">
    <citation type="submission" date="2015-06" db="EMBL/GenBank/DDBJ databases">
        <authorList>
            <person name="Lim Y.L."/>
            <person name="Ee R."/>
            <person name="Yong D."/>
            <person name="How K.Y."/>
            <person name="Yin W.F."/>
            <person name="Chan K.G."/>
        </authorList>
    </citation>
    <scope>NUCLEOTIDE SEQUENCE [LARGE SCALE GENOMIC DNA]</scope>
    <source>
        <strain evidence="5">DSM 25325</strain>
    </source>
</reference>
<keyword evidence="5" id="KW-1185">Reference proteome</keyword>
<evidence type="ECO:0000313" key="5">
    <source>
        <dbReference type="Proteomes" id="UP000036700"/>
    </source>
</evidence>
<feature type="domain" description="Ketoreductase" evidence="3">
    <location>
        <begin position="16"/>
        <end position="185"/>
    </location>
</feature>
<dbReference type="Pfam" id="PF00106">
    <property type="entry name" value="adh_short"/>
    <property type="match status" value="1"/>
</dbReference>
<dbReference type="RefSeq" id="WP_047214599.1">
    <property type="nucleotide sequence ID" value="NZ_CP011568.3"/>
</dbReference>
<dbReference type="PRINTS" id="PR00080">
    <property type="entry name" value="SDRFAMILY"/>
</dbReference>
<dbReference type="SUPFAM" id="SSF51735">
    <property type="entry name" value="NAD(P)-binding Rossmann-fold domains"/>
    <property type="match status" value="1"/>
</dbReference>
<proteinExistence type="inferred from homology"/>
<dbReference type="FunFam" id="3.40.50.720:FF:000084">
    <property type="entry name" value="Short-chain dehydrogenase reductase"/>
    <property type="match status" value="1"/>
</dbReference>
<dbReference type="PANTHER" id="PTHR42879:SF2">
    <property type="entry name" value="3-OXOACYL-[ACYL-CARRIER-PROTEIN] REDUCTASE FABG"/>
    <property type="match status" value="1"/>
</dbReference>
<dbReference type="STRING" id="445709.ABW99_11415"/>
<evidence type="ECO:0000313" key="4">
    <source>
        <dbReference type="EMBL" id="AKJ68734.1"/>
    </source>
</evidence>
<dbReference type="InterPro" id="IPR036291">
    <property type="entry name" value="NAD(P)-bd_dom_sf"/>
</dbReference>
<comment type="similarity">
    <text evidence="1 2">Belongs to the short-chain dehydrogenases/reductases (SDR) family.</text>
</comment>
<gene>
    <name evidence="4" type="ORF">ABW99_11415</name>
</gene>
<protein>
    <submittedName>
        <fullName evidence="4">3-hydroxyacyl-CoA dehydrogenase</fullName>
    </submittedName>
</protein>
<dbReference type="PATRIC" id="fig|445709.3.peg.2425"/>
<dbReference type="KEGG" id="ptx:ABW99_11415"/>
<dbReference type="AlphaFoldDB" id="A0A0G3ERS6"/>
<dbReference type="SMART" id="SM00822">
    <property type="entry name" value="PKS_KR"/>
    <property type="match status" value="1"/>
</dbReference>
<dbReference type="GO" id="GO:0032787">
    <property type="term" value="P:monocarboxylic acid metabolic process"/>
    <property type="evidence" value="ECO:0007669"/>
    <property type="project" value="UniProtKB-ARBA"/>
</dbReference>